<keyword evidence="2" id="KW-1185">Reference proteome</keyword>
<dbReference type="RefSeq" id="WP_137101234.1">
    <property type="nucleotide sequence ID" value="NZ_CP039865.1"/>
</dbReference>
<dbReference type="KEGG" id="paqt:E8L99_20180"/>
<evidence type="ECO:0000313" key="1">
    <source>
        <dbReference type="EMBL" id="QCK87906.1"/>
    </source>
</evidence>
<name>A0A4D7QQL8_9HYPH</name>
<proteinExistence type="predicted"/>
<protein>
    <submittedName>
        <fullName evidence="1">Uncharacterized protein</fullName>
    </submittedName>
</protein>
<dbReference type="EMBL" id="CP039865">
    <property type="protein sequence ID" value="QCK87906.1"/>
    <property type="molecule type" value="Genomic_DNA"/>
</dbReference>
<dbReference type="AlphaFoldDB" id="A0A4D7QQL8"/>
<organism evidence="1 2">
    <name type="scientific">Phreatobacter aquaticus</name>
    <dbReference type="NCBI Taxonomy" id="2570229"/>
    <lineage>
        <taxon>Bacteria</taxon>
        <taxon>Pseudomonadati</taxon>
        <taxon>Pseudomonadota</taxon>
        <taxon>Alphaproteobacteria</taxon>
        <taxon>Hyphomicrobiales</taxon>
        <taxon>Phreatobacteraceae</taxon>
        <taxon>Phreatobacter</taxon>
    </lineage>
</organism>
<dbReference type="Proteomes" id="UP000298588">
    <property type="component" value="Chromosome"/>
</dbReference>
<gene>
    <name evidence="1" type="ORF">E8L99_20180</name>
</gene>
<accession>A0A4D7QQL8</accession>
<sequence>MAKAKRGQLFLPDRDAGSNAQERWEAVLAELFFSDLRRDRQASWALAHPPREEASPTVRRSE</sequence>
<evidence type="ECO:0000313" key="2">
    <source>
        <dbReference type="Proteomes" id="UP000298588"/>
    </source>
</evidence>
<reference evidence="1 2" key="1">
    <citation type="submission" date="2019-04" db="EMBL/GenBank/DDBJ databases">
        <title>Phreatobacter aquaticus sp. nov.</title>
        <authorList>
            <person name="Choi A."/>
            <person name="Baek K."/>
        </authorList>
    </citation>
    <scope>NUCLEOTIDE SEQUENCE [LARGE SCALE GENOMIC DNA]</scope>
    <source>
        <strain evidence="1 2">NMCR1094</strain>
    </source>
</reference>